<name>A0A7J0BES5_9BACT</name>
<dbReference type="AlphaFoldDB" id="A0A7J0BES5"/>
<evidence type="ECO:0000256" key="2">
    <source>
        <dbReference type="ARBA" id="ARBA00022525"/>
    </source>
</evidence>
<comment type="caution">
    <text evidence="7">The sequence shown here is derived from an EMBL/GenBank/DDBJ whole genome shotgun (WGS) entry which is preliminary data.</text>
</comment>
<dbReference type="InterPro" id="IPR055372">
    <property type="entry name" value="CBM96"/>
</dbReference>
<evidence type="ECO:0000259" key="5">
    <source>
        <dbReference type="Pfam" id="PF07589"/>
    </source>
</evidence>
<dbReference type="Pfam" id="PF07589">
    <property type="entry name" value="PEP-CTERM"/>
    <property type="match status" value="1"/>
</dbReference>
<reference evidence="7 8" key="1">
    <citation type="submission" date="2020-05" db="EMBL/GenBank/DDBJ databases">
        <title>Draft genome sequence of Desulfovibrio sp. strain HN2T.</title>
        <authorList>
            <person name="Ueno A."/>
            <person name="Tamazawa S."/>
            <person name="Tamamura S."/>
            <person name="Murakami T."/>
            <person name="Kiyama T."/>
            <person name="Inomata H."/>
            <person name="Amano Y."/>
            <person name="Miyakawa K."/>
            <person name="Tamaki H."/>
            <person name="Naganuma T."/>
            <person name="Kaneko K."/>
        </authorList>
    </citation>
    <scope>NUCLEOTIDE SEQUENCE [LARGE SCALE GENOMIC DNA]</scope>
    <source>
        <strain evidence="7 8">HN2</strain>
    </source>
</reference>
<dbReference type="EMBL" id="BLVO01000004">
    <property type="protein sequence ID" value="GFM32210.1"/>
    <property type="molecule type" value="Genomic_DNA"/>
</dbReference>
<protein>
    <submittedName>
        <fullName evidence="7">PEP-CTERM domain protein</fullName>
    </submittedName>
</protein>
<evidence type="ECO:0000259" key="6">
    <source>
        <dbReference type="Pfam" id="PF24517"/>
    </source>
</evidence>
<keyword evidence="3 4" id="KW-0732">Signal</keyword>
<dbReference type="GO" id="GO:0005576">
    <property type="term" value="C:extracellular region"/>
    <property type="evidence" value="ECO:0007669"/>
    <property type="project" value="UniProtKB-SubCell"/>
</dbReference>
<dbReference type="RefSeq" id="WP_174403888.1">
    <property type="nucleotide sequence ID" value="NZ_BLVO01000004.1"/>
</dbReference>
<proteinExistence type="predicted"/>
<evidence type="ECO:0000256" key="1">
    <source>
        <dbReference type="ARBA" id="ARBA00004613"/>
    </source>
</evidence>
<evidence type="ECO:0000313" key="7">
    <source>
        <dbReference type="EMBL" id="GFM32210.1"/>
    </source>
</evidence>
<organism evidence="7 8">
    <name type="scientific">Desulfovibrio subterraneus</name>
    <dbReference type="NCBI Taxonomy" id="2718620"/>
    <lineage>
        <taxon>Bacteria</taxon>
        <taxon>Pseudomonadati</taxon>
        <taxon>Thermodesulfobacteriota</taxon>
        <taxon>Desulfovibrionia</taxon>
        <taxon>Desulfovibrionales</taxon>
        <taxon>Desulfovibrionaceae</taxon>
        <taxon>Desulfovibrio</taxon>
    </lineage>
</organism>
<dbReference type="NCBIfam" id="TIGR02595">
    <property type="entry name" value="PEP_CTERM"/>
    <property type="match status" value="1"/>
</dbReference>
<dbReference type="Pfam" id="PF24517">
    <property type="entry name" value="CBM96"/>
    <property type="match status" value="1"/>
</dbReference>
<accession>A0A7J0BES5</accession>
<comment type="subcellular location">
    <subcellularLocation>
        <location evidence="1">Secreted</location>
    </subcellularLocation>
</comment>
<feature type="domain" description="Carbohydrate-binding module family 96" evidence="6">
    <location>
        <begin position="73"/>
        <end position="199"/>
    </location>
</feature>
<feature type="signal peptide" evidence="4">
    <location>
        <begin position="1"/>
        <end position="22"/>
    </location>
</feature>
<dbReference type="InterPro" id="IPR013424">
    <property type="entry name" value="Ice-binding_C"/>
</dbReference>
<evidence type="ECO:0000313" key="8">
    <source>
        <dbReference type="Proteomes" id="UP000503840"/>
    </source>
</evidence>
<keyword evidence="2" id="KW-0964">Secreted</keyword>
<feature type="chain" id="PRO_5029662357" evidence="4">
    <location>
        <begin position="23"/>
        <end position="238"/>
    </location>
</feature>
<gene>
    <name evidence="7" type="ORF">DSM101010T_05750</name>
</gene>
<dbReference type="Proteomes" id="UP000503840">
    <property type="component" value="Unassembled WGS sequence"/>
</dbReference>
<sequence>MKLPQIFATCLLVLLMTSNAMAGMMNIAVLAQGDAIAGKDRYGSFSGWENSGPIVGAAPNSVYHWYDSYSYNGSYRNAFMQYEIAQFAEAVASITSVNLYLYNIASAIVGTGNLGTVNHASNPVAATGQASQLIGGNQLVGYVTDLSPDGWISFDVTDYIKNDLTAEFNWAAFSVNQFGYKSMAFGSAEQELASYLQINYTGADTPVPTPEPATFALMLLGLGVLAVFKRKSCLNGNR</sequence>
<keyword evidence="8" id="KW-1185">Reference proteome</keyword>
<evidence type="ECO:0000256" key="3">
    <source>
        <dbReference type="ARBA" id="ARBA00022729"/>
    </source>
</evidence>
<evidence type="ECO:0000256" key="4">
    <source>
        <dbReference type="SAM" id="SignalP"/>
    </source>
</evidence>
<feature type="domain" description="Ice-binding protein C-terminal" evidence="5">
    <location>
        <begin position="208"/>
        <end position="231"/>
    </location>
</feature>